<accession>A0A5N8XEB1</accession>
<feature type="active site" evidence="3">
    <location>
        <position position="268"/>
    </location>
</feature>
<gene>
    <name evidence="6" type="ORF">FNH08_08805</name>
</gene>
<protein>
    <submittedName>
        <fullName evidence="6">Aldehyde dehydrogenase family protein</fullName>
    </submittedName>
</protein>
<evidence type="ECO:0000256" key="4">
    <source>
        <dbReference type="RuleBase" id="RU003345"/>
    </source>
</evidence>
<name>A0A5N8XEB1_9ACTN</name>
<dbReference type="InterPro" id="IPR029510">
    <property type="entry name" value="Ald_DH_CS_GLU"/>
</dbReference>
<evidence type="ECO:0000259" key="5">
    <source>
        <dbReference type="Pfam" id="PF00171"/>
    </source>
</evidence>
<dbReference type="PANTHER" id="PTHR42804">
    <property type="entry name" value="ALDEHYDE DEHYDROGENASE"/>
    <property type="match status" value="1"/>
</dbReference>
<dbReference type="OrthoDB" id="6882680at2"/>
<organism evidence="6 7">
    <name type="scientific">Streptomyces spongiae</name>
    <dbReference type="NCBI Taxonomy" id="565072"/>
    <lineage>
        <taxon>Bacteria</taxon>
        <taxon>Bacillati</taxon>
        <taxon>Actinomycetota</taxon>
        <taxon>Actinomycetes</taxon>
        <taxon>Kitasatosporales</taxon>
        <taxon>Streptomycetaceae</taxon>
        <taxon>Streptomyces</taxon>
    </lineage>
</organism>
<evidence type="ECO:0000256" key="1">
    <source>
        <dbReference type="ARBA" id="ARBA00009986"/>
    </source>
</evidence>
<comment type="similarity">
    <text evidence="1 4">Belongs to the aldehyde dehydrogenase family.</text>
</comment>
<keyword evidence="7" id="KW-1185">Reference proteome</keyword>
<evidence type="ECO:0000313" key="7">
    <source>
        <dbReference type="Proteomes" id="UP000400924"/>
    </source>
</evidence>
<dbReference type="AlphaFoldDB" id="A0A5N8XEB1"/>
<dbReference type="FunFam" id="3.40.309.10:FF:000012">
    <property type="entry name" value="Betaine aldehyde dehydrogenase"/>
    <property type="match status" value="1"/>
</dbReference>
<dbReference type="Gene3D" id="3.40.605.10">
    <property type="entry name" value="Aldehyde Dehydrogenase, Chain A, domain 1"/>
    <property type="match status" value="1"/>
</dbReference>
<dbReference type="Pfam" id="PF00171">
    <property type="entry name" value="Aldedh"/>
    <property type="match status" value="1"/>
</dbReference>
<sequence length="503" mass="53167">MFKTCVQEFSMALQSQTAPVVERDLFIDNEWLPSADGRTGSLINPATEEPYGRFALASSADVDAAVRAARTAFDEGPWPRLSLKERADHMLALADEIDRNADTIAELTMFETGLILGNCRGNVLAFSGMLRYYASLADSTELHEVRTGASGVTARIEKRPVGVVVAIVPWNAPLGLAGFKLPPALLAGCTVVMKPSDFSPLSAGYIADAALKVGLPPGVINVLTAGPEQSRQLVSHPGVDKVTFTGSTGVGRAIAAAAAPTLKRVTLELGGKSPAVILPDADLERLVHTLPINICNNNGAQCVEPSRLIVPESRKDEIVGALAEAIAQVKVGDPADPDVLVGPMINKGHYDKVLGFFETARLEGATFAVGGGRAPGFDKGYYVSPTIITDVSPDSRVAQEEIFGPVTAVLTYRDEAEAIRLANHTEFGLNAAVYSSDTQHALEVARQIHSGTVAINNGITVDLAVPFGGVKQSGYGRELGPEGLDAFYNTHAIFLDGEPITSL</sequence>
<dbReference type="InterPro" id="IPR016163">
    <property type="entry name" value="Ald_DH_C"/>
</dbReference>
<dbReference type="FunFam" id="3.40.605.10:FF:000007">
    <property type="entry name" value="NAD/NADP-dependent betaine aldehyde dehydrogenase"/>
    <property type="match status" value="1"/>
</dbReference>
<dbReference type="EMBL" id="VJZC01000039">
    <property type="protein sequence ID" value="MPY57268.1"/>
    <property type="molecule type" value="Genomic_DNA"/>
</dbReference>
<comment type="caution">
    <text evidence="6">The sequence shown here is derived from an EMBL/GenBank/DDBJ whole genome shotgun (WGS) entry which is preliminary data.</text>
</comment>
<evidence type="ECO:0000313" key="6">
    <source>
        <dbReference type="EMBL" id="MPY57268.1"/>
    </source>
</evidence>
<reference evidence="6 7" key="1">
    <citation type="submission" date="2019-07" db="EMBL/GenBank/DDBJ databases">
        <title>New species of Amycolatopsis and Streptomyces.</title>
        <authorList>
            <person name="Duangmal K."/>
            <person name="Teo W.F.A."/>
            <person name="Lipun K."/>
        </authorList>
    </citation>
    <scope>NUCLEOTIDE SEQUENCE [LARGE SCALE GENOMIC DNA]</scope>
    <source>
        <strain evidence="6 7">NBRC 106415</strain>
    </source>
</reference>
<dbReference type="Gene3D" id="3.40.309.10">
    <property type="entry name" value="Aldehyde Dehydrogenase, Chain A, domain 2"/>
    <property type="match status" value="1"/>
</dbReference>
<evidence type="ECO:0000256" key="3">
    <source>
        <dbReference type="PROSITE-ProRule" id="PRU10007"/>
    </source>
</evidence>
<dbReference type="GO" id="GO:0016620">
    <property type="term" value="F:oxidoreductase activity, acting on the aldehyde or oxo group of donors, NAD or NADP as acceptor"/>
    <property type="evidence" value="ECO:0007669"/>
    <property type="project" value="InterPro"/>
</dbReference>
<dbReference type="InterPro" id="IPR016162">
    <property type="entry name" value="Ald_DH_N"/>
</dbReference>
<proteinExistence type="inferred from homology"/>
<dbReference type="SUPFAM" id="SSF53720">
    <property type="entry name" value="ALDH-like"/>
    <property type="match status" value="1"/>
</dbReference>
<dbReference type="PROSITE" id="PS00687">
    <property type="entry name" value="ALDEHYDE_DEHYDR_GLU"/>
    <property type="match status" value="1"/>
</dbReference>
<keyword evidence="2 4" id="KW-0560">Oxidoreductase</keyword>
<dbReference type="PANTHER" id="PTHR42804:SF1">
    <property type="entry name" value="ALDEHYDE DEHYDROGENASE-RELATED"/>
    <property type="match status" value="1"/>
</dbReference>
<dbReference type="InterPro" id="IPR015590">
    <property type="entry name" value="Aldehyde_DH_dom"/>
</dbReference>
<evidence type="ECO:0000256" key="2">
    <source>
        <dbReference type="ARBA" id="ARBA00023002"/>
    </source>
</evidence>
<dbReference type="InterPro" id="IPR016161">
    <property type="entry name" value="Ald_DH/histidinol_DH"/>
</dbReference>
<feature type="domain" description="Aldehyde dehydrogenase" evidence="5">
    <location>
        <begin position="31"/>
        <end position="492"/>
    </location>
</feature>
<dbReference type="Proteomes" id="UP000400924">
    <property type="component" value="Unassembled WGS sequence"/>
</dbReference>